<sequence length="238" mass="27967">MRVHISKLVAWHSAAGHLNIRVFNERAKNFEHFDVVHIQNLRYRVRFLDTYNYLSAPLAKLTSTVTCFRYAPADRTELDDYFVCETTHSRVHLNKPVQIGCSILELAKLEVYHFYYALRTIFGENMQLLYHDTDSLVLFFERSPIHPLRVMAEDPAILPLLDFEKAPENYVIRTYDTHKEVNYRRIVEFVGLRAKTYAIRFEGGYSHIKNKGVIAAALVEDTERHISFEDYKKCLFEN</sequence>
<gene>
    <name evidence="1" type="ORF">ANN_26698</name>
</gene>
<dbReference type="InterPro" id="IPR023211">
    <property type="entry name" value="DNA_pol_palm_dom_sf"/>
</dbReference>
<dbReference type="EMBL" id="JAJSOF020000039">
    <property type="protein sequence ID" value="KAJ4426899.1"/>
    <property type="molecule type" value="Genomic_DNA"/>
</dbReference>
<dbReference type="Proteomes" id="UP001148838">
    <property type="component" value="Unassembled WGS sequence"/>
</dbReference>
<accession>A0ABQ8RYT1</accession>
<protein>
    <recommendedName>
        <fullName evidence="3">DNA-directed DNA polymerase</fullName>
    </recommendedName>
</protein>
<dbReference type="SUPFAM" id="SSF56672">
    <property type="entry name" value="DNA/RNA polymerases"/>
    <property type="match status" value="1"/>
</dbReference>
<evidence type="ECO:0008006" key="3">
    <source>
        <dbReference type="Google" id="ProtNLM"/>
    </source>
</evidence>
<evidence type="ECO:0000313" key="1">
    <source>
        <dbReference type="EMBL" id="KAJ4426899.1"/>
    </source>
</evidence>
<dbReference type="PANTHER" id="PTHR31511:SF12">
    <property type="entry name" value="RHO TERMINATION FACTOR N-TERMINAL DOMAIN-CONTAINING PROTEIN"/>
    <property type="match status" value="1"/>
</dbReference>
<evidence type="ECO:0000313" key="2">
    <source>
        <dbReference type="Proteomes" id="UP001148838"/>
    </source>
</evidence>
<dbReference type="PANTHER" id="PTHR31511">
    <property type="entry name" value="PROTEIN CBG23764"/>
    <property type="match status" value="1"/>
</dbReference>
<organism evidence="1 2">
    <name type="scientific">Periplaneta americana</name>
    <name type="common">American cockroach</name>
    <name type="synonym">Blatta americana</name>
    <dbReference type="NCBI Taxonomy" id="6978"/>
    <lineage>
        <taxon>Eukaryota</taxon>
        <taxon>Metazoa</taxon>
        <taxon>Ecdysozoa</taxon>
        <taxon>Arthropoda</taxon>
        <taxon>Hexapoda</taxon>
        <taxon>Insecta</taxon>
        <taxon>Pterygota</taxon>
        <taxon>Neoptera</taxon>
        <taxon>Polyneoptera</taxon>
        <taxon>Dictyoptera</taxon>
        <taxon>Blattodea</taxon>
        <taxon>Blattoidea</taxon>
        <taxon>Blattidae</taxon>
        <taxon>Blattinae</taxon>
        <taxon>Periplaneta</taxon>
    </lineage>
</organism>
<comment type="caution">
    <text evidence="1">The sequence shown here is derived from an EMBL/GenBank/DDBJ whole genome shotgun (WGS) entry which is preliminary data.</text>
</comment>
<reference evidence="1 2" key="1">
    <citation type="journal article" date="2022" name="Allergy">
        <title>Genome assembly and annotation of Periplaneta americana reveal a comprehensive cockroach allergen profile.</title>
        <authorList>
            <person name="Wang L."/>
            <person name="Xiong Q."/>
            <person name="Saelim N."/>
            <person name="Wang L."/>
            <person name="Nong W."/>
            <person name="Wan A.T."/>
            <person name="Shi M."/>
            <person name="Liu X."/>
            <person name="Cao Q."/>
            <person name="Hui J.H.L."/>
            <person name="Sookrung N."/>
            <person name="Leung T.F."/>
            <person name="Tungtrongchitr A."/>
            <person name="Tsui S.K.W."/>
        </authorList>
    </citation>
    <scope>NUCLEOTIDE SEQUENCE [LARGE SCALE GENOMIC DNA]</scope>
    <source>
        <strain evidence="1">PWHHKU_190912</strain>
    </source>
</reference>
<dbReference type="InterPro" id="IPR043502">
    <property type="entry name" value="DNA/RNA_pol_sf"/>
</dbReference>
<proteinExistence type="predicted"/>
<keyword evidence="2" id="KW-1185">Reference proteome</keyword>
<dbReference type="Gene3D" id="3.90.1600.10">
    <property type="entry name" value="Palm domain of DNA polymerase"/>
    <property type="match status" value="1"/>
</dbReference>
<name>A0ABQ8RYT1_PERAM</name>